<evidence type="ECO:0000256" key="3">
    <source>
        <dbReference type="ARBA" id="ARBA00022448"/>
    </source>
</evidence>
<evidence type="ECO:0000256" key="11">
    <source>
        <dbReference type="ARBA" id="ARBA00024225"/>
    </source>
</evidence>
<dbReference type="Gene3D" id="1.20.120.1770">
    <property type="match status" value="1"/>
</dbReference>
<keyword evidence="10 12" id="KW-0472">Membrane</keyword>
<dbReference type="Proteomes" id="UP000694872">
    <property type="component" value="Unplaced"/>
</dbReference>
<dbReference type="GO" id="GO:0140571">
    <property type="term" value="F:transmembrane ascorbate ferrireductase activity"/>
    <property type="evidence" value="ECO:0007669"/>
    <property type="project" value="UniProtKB-EC"/>
</dbReference>
<keyword evidence="5 12" id="KW-0812">Transmembrane</keyword>
<evidence type="ECO:0000313" key="14">
    <source>
        <dbReference type="RefSeq" id="XP_013162691.1"/>
    </source>
</evidence>
<gene>
    <name evidence="14" type="primary">LOC106114143</name>
</gene>
<feature type="transmembrane region" description="Helical" evidence="12">
    <location>
        <begin position="166"/>
        <end position="188"/>
    </location>
</feature>
<reference evidence="14" key="1">
    <citation type="submission" date="2025-08" db="UniProtKB">
        <authorList>
            <consortium name="RefSeq"/>
        </authorList>
    </citation>
    <scope>IDENTIFICATION</scope>
</reference>
<dbReference type="AlphaFoldDB" id="A0AAJ7E4S2"/>
<evidence type="ECO:0000256" key="1">
    <source>
        <dbReference type="ARBA" id="ARBA00001970"/>
    </source>
</evidence>
<feature type="domain" description="Cytochrome b561" evidence="13">
    <location>
        <begin position="30"/>
        <end position="225"/>
    </location>
</feature>
<feature type="transmembrane region" description="Helical" evidence="12">
    <location>
        <begin position="200"/>
        <end position="223"/>
    </location>
</feature>
<dbReference type="KEGG" id="pxu:106114143"/>
<evidence type="ECO:0000256" key="12">
    <source>
        <dbReference type="SAM" id="Phobius"/>
    </source>
</evidence>
<feature type="transmembrane region" description="Helical" evidence="12">
    <location>
        <begin position="101"/>
        <end position="120"/>
    </location>
</feature>
<dbReference type="PROSITE" id="PS50939">
    <property type="entry name" value="CYTOCHROME_B561"/>
    <property type="match status" value="1"/>
</dbReference>
<dbReference type="GO" id="GO:0046872">
    <property type="term" value="F:metal ion binding"/>
    <property type="evidence" value="ECO:0007669"/>
    <property type="project" value="UniProtKB-KW"/>
</dbReference>
<dbReference type="InterPro" id="IPR006593">
    <property type="entry name" value="Cyt_b561/ferric_Rdtase_TM"/>
</dbReference>
<protein>
    <recommendedName>
        <fullName evidence="11">ascorbate ferrireductase (transmembrane)</fullName>
        <ecNumber evidence="11">7.2.1.3</ecNumber>
    </recommendedName>
</protein>
<evidence type="ECO:0000256" key="9">
    <source>
        <dbReference type="ARBA" id="ARBA00023004"/>
    </source>
</evidence>
<evidence type="ECO:0000256" key="4">
    <source>
        <dbReference type="ARBA" id="ARBA00022617"/>
    </source>
</evidence>
<dbReference type="RefSeq" id="XP_013162691.1">
    <property type="nucleotide sequence ID" value="XM_013307237.1"/>
</dbReference>
<sequence>MTVQNDYRQNTNVVQINVDEKAPFVVFMSVIITLTHILIGAIAFNAIFFVNIFDIRSSFEQHVYLCVIGYILLMSQAILSMNPYASWAKVLSYENKKMIHWLMQILGSVLAIAGSIVKLVDGVPNFRSAHGILGTVAMLFTIASLISGIVNLFSMNFSNNINIIKIVHSVLGALALSVAYLSLCFAFHDVYRVVYGNNNANLSIILTIVTLIGVLTSSCINTVRRILP</sequence>
<comment type="subcellular location">
    <subcellularLocation>
        <location evidence="2">Membrane</location>
        <topology evidence="2">Multi-pass membrane protein</topology>
    </subcellularLocation>
</comment>
<dbReference type="SMART" id="SM00665">
    <property type="entry name" value="B561"/>
    <property type="match status" value="1"/>
</dbReference>
<dbReference type="PANTHER" id="PTHR15422:SF43">
    <property type="entry name" value="ASCORBATE FERRIREDUCTASE (TRANSMEMBRANE)"/>
    <property type="match status" value="1"/>
</dbReference>
<comment type="cofactor">
    <cofactor evidence="1">
        <name>heme b</name>
        <dbReference type="ChEBI" id="CHEBI:60344"/>
    </cofactor>
</comment>
<keyword evidence="7" id="KW-0249">Electron transport</keyword>
<keyword evidence="6" id="KW-0479">Metal-binding</keyword>
<evidence type="ECO:0000256" key="7">
    <source>
        <dbReference type="ARBA" id="ARBA00022982"/>
    </source>
</evidence>
<dbReference type="PANTHER" id="PTHR15422">
    <property type="entry name" value="OS05G0565100 PROTEIN"/>
    <property type="match status" value="1"/>
</dbReference>
<accession>A0AAJ7E4S2</accession>
<proteinExistence type="predicted"/>
<dbReference type="EC" id="7.2.1.3" evidence="11"/>
<dbReference type="GO" id="GO:0016020">
    <property type="term" value="C:membrane"/>
    <property type="evidence" value="ECO:0007669"/>
    <property type="project" value="UniProtKB-SubCell"/>
</dbReference>
<keyword evidence="4" id="KW-0349">Heme</keyword>
<dbReference type="InterPro" id="IPR045150">
    <property type="entry name" value="CYB561D1/2"/>
</dbReference>
<keyword evidence="8 12" id="KW-1133">Transmembrane helix</keyword>
<keyword evidence="3" id="KW-0813">Transport</keyword>
<evidence type="ECO:0000256" key="2">
    <source>
        <dbReference type="ARBA" id="ARBA00004141"/>
    </source>
</evidence>
<dbReference type="GO" id="GO:0140575">
    <property type="term" value="F:transmembrane monodehydroascorbate reductase activity"/>
    <property type="evidence" value="ECO:0007669"/>
    <property type="project" value="InterPro"/>
</dbReference>
<evidence type="ECO:0000256" key="10">
    <source>
        <dbReference type="ARBA" id="ARBA00023136"/>
    </source>
</evidence>
<evidence type="ECO:0000256" key="5">
    <source>
        <dbReference type="ARBA" id="ARBA00022692"/>
    </source>
</evidence>
<dbReference type="GeneID" id="106114143"/>
<feature type="transmembrane region" description="Helical" evidence="12">
    <location>
        <begin position="132"/>
        <end position="154"/>
    </location>
</feature>
<name>A0AAJ7E4S2_PAPXU</name>
<evidence type="ECO:0000256" key="8">
    <source>
        <dbReference type="ARBA" id="ARBA00022989"/>
    </source>
</evidence>
<evidence type="ECO:0000259" key="13">
    <source>
        <dbReference type="PROSITE" id="PS50939"/>
    </source>
</evidence>
<keyword evidence="9" id="KW-0408">Iron</keyword>
<dbReference type="Pfam" id="PF03188">
    <property type="entry name" value="Cytochrom_B561"/>
    <property type="match status" value="1"/>
</dbReference>
<feature type="transmembrane region" description="Helical" evidence="12">
    <location>
        <begin position="62"/>
        <end position="80"/>
    </location>
</feature>
<organism evidence="14">
    <name type="scientific">Papilio xuthus</name>
    <name type="common">Asian swallowtail butterfly</name>
    <dbReference type="NCBI Taxonomy" id="66420"/>
    <lineage>
        <taxon>Eukaryota</taxon>
        <taxon>Metazoa</taxon>
        <taxon>Ecdysozoa</taxon>
        <taxon>Arthropoda</taxon>
        <taxon>Hexapoda</taxon>
        <taxon>Insecta</taxon>
        <taxon>Pterygota</taxon>
        <taxon>Neoptera</taxon>
        <taxon>Endopterygota</taxon>
        <taxon>Lepidoptera</taxon>
        <taxon>Glossata</taxon>
        <taxon>Ditrysia</taxon>
        <taxon>Papilionoidea</taxon>
        <taxon>Papilionidae</taxon>
        <taxon>Papilioninae</taxon>
        <taxon>Papilio</taxon>
    </lineage>
</organism>
<feature type="transmembrane region" description="Helical" evidence="12">
    <location>
        <begin position="24"/>
        <end position="50"/>
    </location>
</feature>
<evidence type="ECO:0000256" key="6">
    <source>
        <dbReference type="ARBA" id="ARBA00022723"/>
    </source>
</evidence>